<organism evidence="2">
    <name type="scientific">Brassica cretica</name>
    <name type="common">Mustard</name>
    <dbReference type="NCBI Taxonomy" id="69181"/>
    <lineage>
        <taxon>Eukaryota</taxon>
        <taxon>Viridiplantae</taxon>
        <taxon>Streptophyta</taxon>
        <taxon>Embryophyta</taxon>
        <taxon>Tracheophyta</taxon>
        <taxon>Spermatophyta</taxon>
        <taxon>Magnoliopsida</taxon>
        <taxon>eudicotyledons</taxon>
        <taxon>Gunneridae</taxon>
        <taxon>Pentapetalae</taxon>
        <taxon>rosids</taxon>
        <taxon>malvids</taxon>
        <taxon>Brassicales</taxon>
        <taxon>Brassicaceae</taxon>
        <taxon>Brassiceae</taxon>
        <taxon>Brassica</taxon>
    </lineage>
</organism>
<feature type="region of interest" description="Disordered" evidence="1">
    <location>
        <begin position="1"/>
        <end position="23"/>
    </location>
</feature>
<accession>A0A8S9IUP6</accession>
<gene>
    <name evidence="2" type="ORF">F2Q70_00002781</name>
</gene>
<protein>
    <submittedName>
        <fullName evidence="2">Uncharacterized protein</fullName>
    </submittedName>
</protein>
<evidence type="ECO:0000256" key="1">
    <source>
        <dbReference type="SAM" id="MobiDB-lite"/>
    </source>
</evidence>
<dbReference type="EMBL" id="QGKY02001015">
    <property type="protein sequence ID" value="KAF2573691.1"/>
    <property type="molecule type" value="Genomic_DNA"/>
</dbReference>
<reference evidence="2" key="1">
    <citation type="submission" date="2019-12" db="EMBL/GenBank/DDBJ databases">
        <title>Genome sequencing and annotation of Brassica cretica.</title>
        <authorList>
            <person name="Studholme D.J."/>
            <person name="Sarris P.F."/>
        </authorList>
    </citation>
    <scope>NUCLEOTIDE SEQUENCE</scope>
    <source>
        <strain evidence="2">PFS-102/07</strain>
        <tissue evidence="2">Leaf</tissue>
    </source>
</reference>
<name>A0A8S9IUP6_BRACR</name>
<sequence length="163" mass="19024">MSASIDESPPRPHTKKSQKDFHTREEIDQLVEEIYRALETIEERLDGRCDDIYFPMDFSISALTSKIEAIQRELVEIQSYIARRPEASLSIDRHNNISTDIHNQRSVDDATNRGRLVLKMTSDMSDTHYHGEEISADTYATLRRHQFNLENLEKDCRGWKTQL</sequence>
<dbReference type="AlphaFoldDB" id="A0A8S9IUP6"/>
<proteinExistence type="predicted"/>
<comment type="caution">
    <text evidence="2">The sequence shown here is derived from an EMBL/GenBank/DDBJ whole genome shotgun (WGS) entry which is preliminary data.</text>
</comment>
<evidence type="ECO:0000313" key="2">
    <source>
        <dbReference type="EMBL" id="KAF2573691.1"/>
    </source>
</evidence>